<accession>A0AAU9K6M6</accession>
<feature type="transmembrane region" description="Helical" evidence="1">
    <location>
        <begin position="165"/>
        <end position="190"/>
    </location>
</feature>
<feature type="transmembrane region" description="Helical" evidence="1">
    <location>
        <begin position="46"/>
        <end position="68"/>
    </location>
</feature>
<comment type="caution">
    <text evidence="2">The sequence shown here is derived from an EMBL/GenBank/DDBJ whole genome shotgun (WGS) entry which is preliminary data.</text>
</comment>
<keyword evidence="3" id="KW-1185">Reference proteome</keyword>
<keyword evidence="1" id="KW-0472">Membrane</keyword>
<protein>
    <submittedName>
        <fullName evidence="2">Uncharacterized protein</fullName>
    </submittedName>
</protein>
<sequence>MIYICKGLANCCNCCCKCCNSCIEGCCKCLDCKACKCCTTAFAPCVFLNFFLMFLPFIVCWVIAFTYWSNDCSNPLEIFLLIQGILFLANFLICIYLMIKYKNKNEKERTGNDEIWKKTAHLMCYDVILCLYFLVFAFEIAWNIVGHNWVAGQDCSESSLPAMTIVALILMWVFIGLGIFMFMCTILTLACEEGSCGFEKCCSDLCYICFCCCLFTKPREKHVKKARTSREVRTDGGNSQPKFIGSAIGLLRMIGINAHWKNRQNNEQANQVGEQNQQQQMQGNAYSPQPVYRIPQDQGVAPTNYINTANQGVVSGINYQPQYQVPQSYPYAAMGLPNQQPNEVYLQEEPNPPKEGIFTKIKKKLRLN</sequence>
<dbReference type="Proteomes" id="UP001162131">
    <property type="component" value="Unassembled WGS sequence"/>
</dbReference>
<gene>
    <name evidence="2" type="ORF">BSTOLATCC_MIC59479</name>
</gene>
<name>A0AAU9K6M6_9CILI</name>
<feature type="transmembrane region" description="Helical" evidence="1">
    <location>
        <begin position="80"/>
        <end position="99"/>
    </location>
</feature>
<evidence type="ECO:0000313" key="2">
    <source>
        <dbReference type="EMBL" id="CAG9333662.1"/>
    </source>
</evidence>
<feature type="transmembrane region" description="Helical" evidence="1">
    <location>
        <begin position="120"/>
        <end position="145"/>
    </location>
</feature>
<dbReference type="AlphaFoldDB" id="A0AAU9K6M6"/>
<proteinExistence type="predicted"/>
<keyword evidence="1" id="KW-1133">Transmembrane helix</keyword>
<evidence type="ECO:0000256" key="1">
    <source>
        <dbReference type="SAM" id="Phobius"/>
    </source>
</evidence>
<evidence type="ECO:0000313" key="3">
    <source>
        <dbReference type="Proteomes" id="UP001162131"/>
    </source>
</evidence>
<organism evidence="2 3">
    <name type="scientific">Blepharisma stoltei</name>
    <dbReference type="NCBI Taxonomy" id="1481888"/>
    <lineage>
        <taxon>Eukaryota</taxon>
        <taxon>Sar</taxon>
        <taxon>Alveolata</taxon>
        <taxon>Ciliophora</taxon>
        <taxon>Postciliodesmatophora</taxon>
        <taxon>Heterotrichea</taxon>
        <taxon>Heterotrichida</taxon>
        <taxon>Blepharismidae</taxon>
        <taxon>Blepharisma</taxon>
    </lineage>
</organism>
<reference evidence="2" key="1">
    <citation type="submission" date="2021-09" db="EMBL/GenBank/DDBJ databases">
        <authorList>
            <consortium name="AG Swart"/>
            <person name="Singh M."/>
            <person name="Singh A."/>
            <person name="Seah K."/>
            <person name="Emmerich C."/>
        </authorList>
    </citation>
    <scope>NUCLEOTIDE SEQUENCE</scope>
    <source>
        <strain evidence="2">ATCC30299</strain>
    </source>
</reference>
<keyword evidence="1" id="KW-0812">Transmembrane</keyword>
<dbReference type="EMBL" id="CAJZBQ010000057">
    <property type="protein sequence ID" value="CAG9333662.1"/>
    <property type="molecule type" value="Genomic_DNA"/>
</dbReference>